<keyword evidence="1" id="KW-0812">Transmembrane</keyword>
<name>A0A2V3PLL4_9BACT</name>
<keyword evidence="3" id="KW-1185">Reference proteome</keyword>
<evidence type="ECO:0000313" key="2">
    <source>
        <dbReference type="EMBL" id="PXV62651.1"/>
    </source>
</evidence>
<dbReference type="EMBL" id="QICL01000018">
    <property type="protein sequence ID" value="PXV62651.1"/>
    <property type="molecule type" value="Genomic_DNA"/>
</dbReference>
<dbReference type="RefSeq" id="WP_110311321.1">
    <property type="nucleotide sequence ID" value="NZ_QICL01000018.1"/>
</dbReference>
<gene>
    <name evidence="2" type="ORF">CLV62_11839</name>
</gene>
<keyword evidence="1" id="KW-0472">Membrane</keyword>
<dbReference type="OrthoDB" id="1117635at2"/>
<sequence length="1282" mass="146505">MKIKKRKLLEIVCFAIIGIVIVGFMVNWYMRNRLEGFLREKLSERISEATGGFYQFHSQHLDIGLFNGELTLKGVELKLDSTVFKEWASKDSLPQNYFDIEIERIHFKGLNLVWLFNYRQLHFDLFEIQRPVVKVFESEYSSRLEIKNKNQSSKSLHELISPYMDALTVKKMNLENASISYLADDQGTPVVYGLKDVSFHAYGFVLDQNSAQSGKLLFCDNFDFTTNQPQVLLSNNQFLLQTDNIRLSTKDSIIQIDKARLEPRTLLWEQQNALPDTYLDAKVNSIEVKGVRFKRKNAYNYLEANSFNINKSEIEYFNVRRDSVKIDPKKEPETKDTLNLSWTLYAIVSPILHSITIDKIGIEDARFKYINSSKDAVDIYNLDRFNFEAYGFKVDSLADIQQRFLYSQGFSVDAADIKGVVNSQNHAMSIERMKLNTLTKDFQINNVKLSPLKLKTQKDYIVGTIDSIRLSGWEYDKGMRAQRLSIDAPRIEYVKMHKSKKKEITEVNDKSVNLNAVTPLFNHISIGEVNLNNGNITFRDKTNKDNLVYKLPKIDFFASNFLINEITLKHSHTYFACDNLRFSFERFDNLLPGKDYRLMIRKGVYTGIQGNLELYDLKLLPQKDTWKKAPDTYFSVLIPFVAVRHIDYKISEKENTFMFNSFNIESPTIQIVKTGAASNTSKKGSEQKDKTISFIAGLFDISNAKVEYSDRTTKDSLNTTVGKLQLKALSWDADMKNTSIGEITLQSPVVNYKKEMEGAGSQSKASTSKAFTGSIKIGRIGVSDIRVGVDQPGLKLHFETSNLDILDIKLNNQIFNLSSVDVAKPLVKINQISKSEQKSKVASDKQDIYNIFGQLGKQVSVNKFNVSDANIDYASTLNGKLYRQQQLNTTSLFFSGLVVNSELKTFALDDINFSTRNFHFPINNGFYTLQAEAIDLKKKEGSLNIEKLHLVPAYPKKEFAYHHPTHKDWFDVGVGHISLSGIDFNRYFANNIFHARELLVKDVELLNFKNQQIEIQHNIMPMIYEGLQKLPVKFDIDTANVNNFKVVYEELPKNNTVSGVIFFTNMNGRLSGLTNIVSRPHQYIKLDADGNLQGTGYFTATWMLPVDSLNDHFHLKAHLHQFDLRDLNQLITPMAPARVESGYVKSVIFNTDASSKGATIEMLMLYNDLSVSVLRNKDGELTTNSFASTVANKVIKTNNPDKPHKRARHVHVTIERNAYHSTFNYLWQILQPAVVESVGFSQKKQNFAKKVSGFIHKMKNIFHKDKKEDKKGTKGTIKPVVH</sequence>
<evidence type="ECO:0000256" key="1">
    <source>
        <dbReference type="SAM" id="Phobius"/>
    </source>
</evidence>
<feature type="transmembrane region" description="Helical" evidence="1">
    <location>
        <begin position="12"/>
        <end position="30"/>
    </location>
</feature>
<proteinExistence type="predicted"/>
<accession>A0A2V3PLL4</accession>
<protein>
    <submittedName>
        <fullName evidence="2">Uncharacterized protein DUF748</fullName>
    </submittedName>
</protein>
<keyword evidence="1" id="KW-1133">Transmembrane helix</keyword>
<reference evidence="2 3" key="1">
    <citation type="submission" date="2018-03" db="EMBL/GenBank/DDBJ databases">
        <title>Genomic Encyclopedia of Archaeal and Bacterial Type Strains, Phase II (KMG-II): from individual species to whole genera.</title>
        <authorList>
            <person name="Goeker M."/>
        </authorList>
    </citation>
    <scope>NUCLEOTIDE SEQUENCE [LARGE SCALE GENOMIC DNA]</scope>
    <source>
        <strain evidence="2 3">DSM 100214</strain>
    </source>
</reference>
<organism evidence="2 3">
    <name type="scientific">Dysgonomonas alginatilytica</name>
    <dbReference type="NCBI Taxonomy" id="1605892"/>
    <lineage>
        <taxon>Bacteria</taxon>
        <taxon>Pseudomonadati</taxon>
        <taxon>Bacteroidota</taxon>
        <taxon>Bacteroidia</taxon>
        <taxon>Bacteroidales</taxon>
        <taxon>Dysgonomonadaceae</taxon>
        <taxon>Dysgonomonas</taxon>
    </lineage>
</organism>
<evidence type="ECO:0000313" key="3">
    <source>
        <dbReference type="Proteomes" id="UP000247973"/>
    </source>
</evidence>
<dbReference type="Proteomes" id="UP000247973">
    <property type="component" value="Unassembled WGS sequence"/>
</dbReference>
<comment type="caution">
    <text evidence="2">The sequence shown here is derived from an EMBL/GenBank/DDBJ whole genome shotgun (WGS) entry which is preliminary data.</text>
</comment>